<organism evidence="6 7">
    <name type="scientific">Nitrospirillum viridazoti CBAmc</name>
    <dbReference type="NCBI Taxonomy" id="1441467"/>
    <lineage>
        <taxon>Bacteria</taxon>
        <taxon>Pseudomonadati</taxon>
        <taxon>Pseudomonadota</taxon>
        <taxon>Alphaproteobacteria</taxon>
        <taxon>Rhodospirillales</taxon>
        <taxon>Azospirillaceae</taxon>
        <taxon>Nitrospirillum</taxon>
        <taxon>Nitrospirillum viridazoti</taxon>
    </lineage>
</organism>
<dbReference type="AlphaFoldDB" id="A0A248K0D2"/>
<sequence length="201" mass="22426">MVRTVGSRGPKTMEAIRAAGLRLIRQHGYEAITLRQLGQEVGIQPGSMYNYIQSKQELLFTLIRDHMVALSAEVATALEGAADPLDRLRRFIRFHVSYHIRRTDEVFIGGSELRSLEGENRTAILAMRRDYERLLVVILEDGMAAGQFKRTDPPVTAYAILAMLTGVCTWYNPAGRMGEEDLIRLHQDMILGGVLASGAQP</sequence>
<dbReference type="KEGG" id="nao:Y958_25465"/>
<dbReference type="InterPro" id="IPR041490">
    <property type="entry name" value="KstR2_TetR_C"/>
</dbReference>
<dbReference type="Gene3D" id="1.10.357.10">
    <property type="entry name" value="Tetracycline Repressor, domain 2"/>
    <property type="match status" value="1"/>
</dbReference>
<dbReference type="GO" id="GO:0000976">
    <property type="term" value="F:transcription cis-regulatory region binding"/>
    <property type="evidence" value="ECO:0007669"/>
    <property type="project" value="TreeGrafter"/>
</dbReference>
<keyword evidence="1" id="KW-0805">Transcription regulation</keyword>
<dbReference type="PROSITE" id="PS50977">
    <property type="entry name" value="HTH_TETR_2"/>
    <property type="match status" value="1"/>
</dbReference>
<dbReference type="GO" id="GO:0003700">
    <property type="term" value="F:DNA-binding transcription factor activity"/>
    <property type="evidence" value="ECO:0007669"/>
    <property type="project" value="TreeGrafter"/>
</dbReference>
<feature type="domain" description="HTH tetR-type" evidence="5">
    <location>
        <begin position="10"/>
        <end position="70"/>
    </location>
</feature>
<accession>A0A248K0D2</accession>
<feature type="DNA-binding region" description="H-T-H motif" evidence="4">
    <location>
        <begin position="33"/>
        <end position="52"/>
    </location>
</feature>
<dbReference type="SUPFAM" id="SSF46689">
    <property type="entry name" value="Homeodomain-like"/>
    <property type="match status" value="1"/>
</dbReference>
<dbReference type="InterPro" id="IPR001647">
    <property type="entry name" value="HTH_TetR"/>
</dbReference>
<gene>
    <name evidence="6" type="ORF">Y958_25465</name>
</gene>
<keyword evidence="3" id="KW-0804">Transcription</keyword>
<dbReference type="InterPro" id="IPR050109">
    <property type="entry name" value="HTH-type_TetR-like_transc_reg"/>
</dbReference>
<dbReference type="PANTHER" id="PTHR30055">
    <property type="entry name" value="HTH-TYPE TRANSCRIPTIONAL REGULATOR RUTR"/>
    <property type="match status" value="1"/>
</dbReference>
<dbReference type="InterPro" id="IPR009057">
    <property type="entry name" value="Homeodomain-like_sf"/>
</dbReference>
<dbReference type="Pfam" id="PF00440">
    <property type="entry name" value="TetR_N"/>
    <property type="match status" value="1"/>
</dbReference>
<evidence type="ECO:0000256" key="2">
    <source>
        <dbReference type="ARBA" id="ARBA00023125"/>
    </source>
</evidence>
<evidence type="ECO:0000313" key="7">
    <source>
        <dbReference type="Proteomes" id="UP000197153"/>
    </source>
</evidence>
<dbReference type="RefSeq" id="WP_088874698.1">
    <property type="nucleotide sequence ID" value="NZ_CP022112.1"/>
</dbReference>
<dbReference type="Pfam" id="PF17932">
    <property type="entry name" value="TetR_C_24"/>
    <property type="match status" value="1"/>
</dbReference>
<dbReference type="PRINTS" id="PR00455">
    <property type="entry name" value="HTHTETR"/>
</dbReference>
<name>A0A248K0D2_9PROT</name>
<dbReference type="Proteomes" id="UP000197153">
    <property type="component" value="Chromosome 3"/>
</dbReference>
<dbReference type="InterPro" id="IPR036271">
    <property type="entry name" value="Tet_transcr_reg_TetR-rel_C_sf"/>
</dbReference>
<evidence type="ECO:0000256" key="4">
    <source>
        <dbReference type="PROSITE-ProRule" id="PRU00335"/>
    </source>
</evidence>
<protein>
    <submittedName>
        <fullName evidence="6">TetR family transcriptional regulator</fullName>
    </submittedName>
</protein>
<keyword evidence="2 4" id="KW-0238">DNA-binding</keyword>
<evidence type="ECO:0000259" key="5">
    <source>
        <dbReference type="PROSITE" id="PS50977"/>
    </source>
</evidence>
<reference evidence="6" key="1">
    <citation type="submission" date="2017-06" db="EMBL/GenBank/DDBJ databases">
        <title>Complete genome sequence of Nitrospirillum amazonense strain CBAmC, an endophytic nitrogen-fixing and plant growth-promoting bacterium, isolated from sugarcane.</title>
        <authorList>
            <person name="Schwab S."/>
            <person name="dos Santos Teixeira K.R."/>
            <person name="Simoes Araujo J.L."/>
            <person name="Soares Vidal M."/>
            <person name="Borges de Freitas H.R."/>
            <person name="Rivello Crivelaro A.L."/>
            <person name="Bueno de Camargo Nunes A."/>
            <person name="dos Santos C.M."/>
            <person name="Palmeira da Silva Rosa D."/>
            <person name="da Silva Padilha D."/>
            <person name="da Silva E."/>
            <person name="Araujo Terra L."/>
            <person name="Soares Mendes V."/>
            <person name="Farinelli L."/>
            <person name="Magalhaes Cruz L."/>
            <person name="Baldani J.I."/>
        </authorList>
    </citation>
    <scope>NUCLEOTIDE SEQUENCE [LARGE SCALE GENOMIC DNA]</scope>
    <source>
        <strain evidence="6">CBAmC</strain>
    </source>
</reference>
<dbReference type="EMBL" id="CP022112">
    <property type="protein sequence ID" value="ASG24260.1"/>
    <property type="molecule type" value="Genomic_DNA"/>
</dbReference>
<dbReference type="SUPFAM" id="SSF48498">
    <property type="entry name" value="Tetracyclin repressor-like, C-terminal domain"/>
    <property type="match status" value="1"/>
</dbReference>
<evidence type="ECO:0000256" key="3">
    <source>
        <dbReference type="ARBA" id="ARBA00023163"/>
    </source>
</evidence>
<dbReference type="Gene3D" id="1.10.10.60">
    <property type="entry name" value="Homeodomain-like"/>
    <property type="match status" value="1"/>
</dbReference>
<keyword evidence="7" id="KW-1185">Reference proteome</keyword>
<dbReference type="PANTHER" id="PTHR30055:SF240">
    <property type="entry name" value="HTH-TYPE TRANSCRIPTIONAL REGULATOR ACRR"/>
    <property type="match status" value="1"/>
</dbReference>
<evidence type="ECO:0000313" key="6">
    <source>
        <dbReference type="EMBL" id="ASG24260.1"/>
    </source>
</evidence>
<proteinExistence type="predicted"/>
<evidence type="ECO:0000256" key="1">
    <source>
        <dbReference type="ARBA" id="ARBA00023015"/>
    </source>
</evidence>